<dbReference type="PANTHER" id="PTHR43214">
    <property type="entry name" value="TWO-COMPONENT RESPONSE REGULATOR"/>
    <property type="match status" value="1"/>
</dbReference>
<dbReference type="GO" id="GO:0006355">
    <property type="term" value="P:regulation of DNA-templated transcription"/>
    <property type="evidence" value="ECO:0007669"/>
    <property type="project" value="InterPro"/>
</dbReference>
<dbReference type="Pfam" id="PF00196">
    <property type="entry name" value="GerE"/>
    <property type="match status" value="1"/>
</dbReference>
<dbReference type="InterPro" id="IPR039420">
    <property type="entry name" value="WalR-like"/>
</dbReference>
<accession>A0A517ZCM0</accession>
<dbReference type="SUPFAM" id="SSF52172">
    <property type="entry name" value="CheY-like"/>
    <property type="match status" value="1"/>
</dbReference>
<keyword evidence="1" id="KW-0238">DNA-binding</keyword>
<organism evidence="3 4">
    <name type="scientific">Maioricimonas rarisocia</name>
    <dbReference type="NCBI Taxonomy" id="2528026"/>
    <lineage>
        <taxon>Bacteria</taxon>
        <taxon>Pseudomonadati</taxon>
        <taxon>Planctomycetota</taxon>
        <taxon>Planctomycetia</taxon>
        <taxon>Planctomycetales</taxon>
        <taxon>Planctomycetaceae</taxon>
        <taxon>Maioricimonas</taxon>
    </lineage>
</organism>
<feature type="domain" description="HTH luxR-type" evidence="2">
    <location>
        <begin position="156"/>
        <end position="221"/>
    </location>
</feature>
<dbReference type="RefSeq" id="WP_197443700.1">
    <property type="nucleotide sequence ID" value="NZ_CP036275.1"/>
</dbReference>
<evidence type="ECO:0000259" key="2">
    <source>
        <dbReference type="PROSITE" id="PS50043"/>
    </source>
</evidence>
<dbReference type="AlphaFoldDB" id="A0A517ZCM0"/>
<dbReference type="KEGG" id="mri:Mal4_45650"/>
<dbReference type="PANTHER" id="PTHR43214:SF43">
    <property type="entry name" value="TWO-COMPONENT RESPONSE REGULATOR"/>
    <property type="match status" value="1"/>
</dbReference>
<gene>
    <name evidence="3" type="primary">vraR</name>
    <name evidence="3" type="ORF">Mal4_45650</name>
</gene>
<evidence type="ECO:0000256" key="1">
    <source>
        <dbReference type="ARBA" id="ARBA00023125"/>
    </source>
</evidence>
<dbReference type="SMART" id="SM00421">
    <property type="entry name" value="HTH_LUXR"/>
    <property type="match status" value="1"/>
</dbReference>
<dbReference type="InterPro" id="IPR000792">
    <property type="entry name" value="Tscrpt_reg_LuxR_C"/>
</dbReference>
<dbReference type="Proteomes" id="UP000320496">
    <property type="component" value="Chromosome"/>
</dbReference>
<dbReference type="PRINTS" id="PR00038">
    <property type="entry name" value="HTHLUXR"/>
</dbReference>
<evidence type="ECO:0000313" key="4">
    <source>
        <dbReference type="Proteomes" id="UP000320496"/>
    </source>
</evidence>
<name>A0A517ZCM0_9PLAN</name>
<dbReference type="CDD" id="cd06170">
    <property type="entry name" value="LuxR_C_like"/>
    <property type="match status" value="1"/>
</dbReference>
<dbReference type="InterPro" id="IPR011006">
    <property type="entry name" value="CheY-like_superfamily"/>
</dbReference>
<proteinExistence type="predicted"/>
<dbReference type="PROSITE" id="PS50043">
    <property type="entry name" value="HTH_LUXR_2"/>
    <property type="match status" value="1"/>
</dbReference>
<dbReference type="EMBL" id="CP036275">
    <property type="protein sequence ID" value="QDU40209.1"/>
    <property type="molecule type" value="Genomic_DNA"/>
</dbReference>
<keyword evidence="4" id="KW-1185">Reference proteome</keyword>
<dbReference type="Gene3D" id="3.40.50.2300">
    <property type="match status" value="1"/>
</dbReference>
<evidence type="ECO:0000313" key="3">
    <source>
        <dbReference type="EMBL" id="QDU40209.1"/>
    </source>
</evidence>
<protein>
    <submittedName>
        <fullName evidence="3">Response regulator protein VraR</fullName>
    </submittedName>
</protein>
<dbReference type="SUPFAM" id="SSF46894">
    <property type="entry name" value="C-terminal effector domain of the bipartite response regulators"/>
    <property type="match status" value="1"/>
</dbReference>
<sequence length="225" mass="25407">MLVQDPLQTTPISLVLIDPNCLLVEALPKCLSDYANVSVVGRSLNVPDGLECLRRQKPDLCLVDSDLYTSGFRQFADELSVRLGETRLAIFVDELSDVQLETAISNQVRGFLSRRDSIREVGDSLTRLASGETVVSRNLAGRLERNPQTGEVRAIRRSQLERFSNRQLEVLMHLARGSRVREIAGLMHVSEKAVESHKFRIMKRLGIRDRVQLCRWAIREGLIEA</sequence>
<dbReference type="GO" id="GO:0003677">
    <property type="term" value="F:DNA binding"/>
    <property type="evidence" value="ECO:0007669"/>
    <property type="project" value="UniProtKB-KW"/>
</dbReference>
<dbReference type="InterPro" id="IPR016032">
    <property type="entry name" value="Sig_transdc_resp-reg_C-effctor"/>
</dbReference>
<reference evidence="3 4" key="1">
    <citation type="submission" date="2019-02" db="EMBL/GenBank/DDBJ databases">
        <title>Deep-cultivation of Planctomycetes and their phenomic and genomic characterization uncovers novel biology.</title>
        <authorList>
            <person name="Wiegand S."/>
            <person name="Jogler M."/>
            <person name="Boedeker C."/>
            <person name="Pinto D."/>
            <person name="Vollmers J."/>
            <person name="Rivas-Marin E."/>
            <person name="Kohn T."/>
            <person name="Peeters S.H."/>
            <person name="Heuer A."/>
            <person name="Rast P."/>
            <person name="Oberbeckmann S."/>
            <person name="Bunk B."/>
            <person name="Jeske O."/>
            <person name="Meyerdierks A."/>
            <person name="Storesund J.E."/>
            <person name="Kallscheuer N."/>
            <person name="Luecker S."/>
            <person name="Lage O.M."/>
            <person name="Pohl T."/>
            <person name="Merkel B.J."/>
            <person name="Hornburger P."/>
            <person name="Mueller R.-W."/>
            <person name="Bruemmer F."/>
            <person name="Labrenz M."/>
            <person name="Spormann A.M."/>
            <person name="Op den Camp H."/>
            <person name="Overmann J."/>
            <person name="Amann R."/>
            <person name="Jetten M.S.M."/>
            <person name="Mascher T."/>
            <person name="Medema M.H."/>
            <person name="Devos D.P."/>
            <person name="Kaster A.-K."/>
            <person name="Ovreas L."/>
            <person name="Rohde M."/>
            <person name="Galperin M.Y."/>
            <person name="Jogler C."/>
        </authorList>
    </citation>
    <scope>NUCLEOTIDE SEQUENCE [LARGE SCALE GENOMIC DNA]</scope>
    <source>
        <strain evidence="3 4">Mal4</strain>
    </source>
</reference>